<feature type="transmembrane region" description="Helical" evidence="1">
    <location>
        <begin position="232"/>
        <end position="258"/>
    </location>
</feature>
<organism evidence="2 3">
    <name type="scientific">Neocallimastix californiae</name>
    <dbReference type="NCBI Taxonomy" id="1754190"/>
    <lineage>
        <taxon>Eukaryota</taxon>
        <taxon>Fungi</taxon>
        <taxon>Fungi incertae sedis</taxon>
        <taxon>Chytridiomycota</taxon>
        <taxon>Chytridiomycota incertae sedis</taxon>
        <taxon>Neocallimastigomycetes</taxon>
        <taxon>Neocallimastigales</taxon>
        <taxon>Neocallimastigaceae</taxon>
        <taxon>Neocallimastix</taxon>
    </lineage>
</organism>
<keyword evidence="1" id="KW-0812">Transmembrane</keyword>
<evidence type="ECO:0000313" key="3">
    <source>
        <dbReference type="Proteomes" id="UP000193920"/>
    </source>
</evidence>
<feature type="transmembrane region" description="Helical" evidence="1">
    <location>
        <begin position="284"/>
        <end position="308"/>
    </location>
</feature>
<keyword evidence="1" id="KW-1133">Transmembrane helix</keyword>
<feature type="transmembrane region" description="Helical" evidence="1">
    <location>
        <begin position="71"/>
        <end position="90"/>
    </location>
</feature>
<comment type="caution">
    <text evidence="2">The sequence shown here is derived from an EMBL/GenBank/DDBJ whole genome shotgun (WGS) entry which is preliminary data.</text>
</comment>
<dbReference type="Proteomes" id="UP000193920">
    <property type="component" value="Unassembled WGS sequence"/>
</dbReference>
<gene>
    <name evidence="2" type="ORF">LY90DRAFT_666293</name>
</gene>
<accession>A0A1Y2ETJ3</accession>
<feature type="transmembrane region" description="Helical" evidence="1">
    <location>
        <begin position="189"/>
        <end position="212"/>
    </location>
</feature>
<name>A0A1Y2ETJ3_9FUNG</name>
<evidence type="ECO:0000256" key="1">
    <source>
        <dbReference type="SAM" id="Phobius"/>
    </source>
</evidence>
<keyword evidence="3" id="KW-1185">Reference proteome</keyword>
<dbReference type="AlphaFoldDB" id="A0A1Y2ETJ3"/>
<protein>
    <submittedName>
        <fullName evidence="2">Uncharacterized protein</fullName>
    </submittedName>
</protein>
<dbReference type="STRING" id="1754190.A0A1Y2ETJ3"/>
<evidence type="ECO:0000313" key="2">
    <source>
        <dbReference type="EMBL" id="ORY74496.1"/>
    </source>
</evidence>
<sequence>MLTDIEIEALKSQRKYFIEDPTKASYFELLMSKGTNFTCYIEYLNSLSDEQKINNKITTIRTIIYALHRPIQFVFFYWTVLLIILHKFNFKKPIMKIVLWHFILRSSGNVVDKFGDLMSKYYANTVASDNDGIIIYKCRYDASTSEMHPLKWVLTRQFGTILWYVGEIFADWYPLLRTRAVARNKQSIWYVYFTCGLFNFSKISLIIYHFMLNPKDLYNEHGVYRGKKVNDFYFTYWIIQLSIIYTSVIYDFSVYYALKRTVFQKTNYAIGFIKNFKTISEYRILISAGISVIFLPIVSLSIIMKYYYHYQYHYDNLDFSFEEIRKSIANVPHYMIFIDQILLLFTRHETSSIVSKSDTYSSKPIHNLSNNQSININNSLFNSKYQYKKLNNNASSIMNGSNNSLNTMDDSNISREDTFINNNQSIIMEPSYSTSEDININVNNSFNINEPLYSPRKRSITNHSGFSNFSSNQWNIYVKKGNNTSFNPLFNPSNAFQADSTKK</sequence>
<dbReference type="EMBL" id="MCOG01000029">
    <property type="protein sequence ID" value="ORY74496.1"/>
    <property type="molecule type" value="Genomic_DNA"/>
</dbReference>
<proteinExistence type="predicted"/>
<keyword evidence="1" id="KW-0472">Membrane</keyword>
<reference evidence="2 3" key="1">
    <citation type="submission" date="2016-08" db="EMBL/GenBank/DDBJ databases">
        <title>A Parts List for Fungal Cellulosomes Revealed by Comparative Genomics.</title>
        <authorList>
            <consortium name="DOE Joint Genome Institute"/>
            <person name="Haitjema C.H."/>
            <person name="Gilmore S.P."/>
            <person name="Henske J.K."/>
            <person name="Solomon K.V."/>
            <person name="De Groot R."/>
            <person name="Kuo A."/>
            <person name="Mondo S.J."/>
            <person name="Salamov A.A."/>
            <person name="Labutti K."/>
            <person name="Zhao Z."/>
            <person name="Chiniquy J."/>
            <person name="Barry K."/>
            <person name="Brewer H.M."/>
            <person name="Purvine S.O."/>
            <person name="Wright A.T."/>
            <person name="Boxma B."/>
            <person name="Van Alen T."/>
            <person name="Hackstein J.H."/>
            <person name="Baker S.E."/>
            <person name="Grigoriev I.V."/>
            <person name="O'Malley M.A."/>
        </authorList>
    </citation>
    <scope>NUCLEOTIDE SEQUENCE [LARGE SCALE GENOMIC DNA]</scope>
    <source>
        <strain evidence="2 3">G1</strain>
    </source>
</reference>